<comment type="caution">
    <text evidence="3">The sequence shown here is derived from an EMBL/GenBank/DDBJ whole genome shotgun (WGS) entry which is preliminary data.</text>
</comment>
<dbReference type="PANTHER" id="PTHR37299">
    <property type="entry name" value="TRANSCRIPTIONAL REGULATOR-RELATED"/>
    <property type="match status" value="1"/>
</dbReference>
<dbReference type="SMART" id="SM00850">
    <property type="entry name" value="LytTR"/>
    <property type="match status" value="1"/>
</dbReference>
<keyword evidence="1" id="KW-0902">Two-component regulatory system</keyword>
<dbReference type="GO" id="GO:0003677">
    <property type="term" value="F:DNA binding"/>
    <property type="evidence" value="ECO:0007669"/>
    <property type="project" value="InterPro"/>
</dbReference>
<accession>A0A432Z174</accession>
<sequence>MINEHGLLAIKTEPGKITLIENPSVILLRAAGNYVELFFDDGRLLHRATLQSMLGKMPEYFVQVHRSYVVNLKHLKHIQSELGRYTECIMSDGQQIPIGPQFRSLLMMRLGLQSED</sequence>
<protein>
    <recommendedName>
        <fullName evidence="2">HTH LytTR-type domain-containing protein</fullName>
    </recommendedName>
</protein>
<name>A0A432Z174_9GAMM</name>
<dbReference type="InterPro" id="IPR007492">
    <property type="entry name" value="LytTR_DNA-bd_dom"/>
</dbReference>
<dbReference type="AlphaFoldDB" id="A0A432Z174"/>
<evidence type="ECO:0000313" key="3">
    <source>
        <dbReference type="EMBL" id="RUO71650.1"/>
    </source>
</evidence>
<dbReference type="Pfam" id="PF04397">
    <property type="entry name" value="LytTR"/>
    <property type="match status" value="1"/>
</dbReference>
<keyword evidence="4" id="KW-1185">Reference proteome</keyword>
<dbReference type="InterPro" id="IPR046947">
    <property type="entry name" value="LytR-like"/>
</dbReference>
<dbReference type="PANTHER" id="PTHR37299:SF1">
    <property type="entry name" value="STAGE 0 SPORULATION PROTEIN A HOMOLOG"/>
    <property type="match status" value="1"/>
</dbReference>
<dbReference type="PROSITE" id="PS50930">
    <property type="entry name" value="HTH_LYTTR"/>
    <property type="match status" value="1"/>
</dbReference>
<dbReference type="OrthoDB" id="5949075at2"/>
<dbReference type="Gene3D" id="2.40.50.1020">
    <property type="entry name" value="LytTr DNA-binding domain"/>
    <property type="match status" value="1"/>
</dbReference>
<dbReference type="GO" id="GO:0000156">
    <property type="term" value="F:phosphorelay response regulator activity"/>
    <property type="evidence" value="ECO:0007669"/>
    <property type="project" value="InterPro"/>
</dbReference>
<evidence type="ECO:0000313" key="4">
    <source>
        <dbReference type="Proteomes" id="UP000288058"/>
    </source>
</evidence>
<dbReference type="Proteomes" id="UP000288058">
    <property type="component" value="Unassembled WGS sequence"/>
</dbReference>
<evidence type="ECO:0000256" key="1">
    <source>
        <dbReference type="ARBA" id="ARBA00023012"/>
    </source>
</evidence>
<dbReference type="EMBL" id="PIQC01000003">
    <property type="protein sequence ID" value="RUO71650.1"/>
    <property type="molecule type" value="Genomic_DNA"/>
</dbReference>
<feature type="domain" description="HTH LytTR-type" evidence="2">
    <location>
        <begin position="25"/>
        <end position="112"/>
    </location>
</feature>
<gene>
    <name evidence="3" type="ORF">CWI78_03810</name>
</gene>
<organism evidence="3 4">
    <name type="scientific">Idiomarina ramblicola</name>
    <dbReference type="NCBI Taxonomy" id="263724"/>
    <lineage>
        <taxon>Bacteria</taxon>
        <taxon>Pseudomonadati</taxon>
        <taxon>Pseudomonadota</taxon>
        <taxon>Gammaproteobacteria</taxon>
        <taxon>Alteromonadales</taxon>
        <taxon>Idiomarinaceae</taxon>
        <taxon>Idiomarina</taxon>
    </lineage>
</organism>
<evidence type="ECO:0000259" key="2">
    <source>
        <dbReference type="PROSITE" id="PS50930"/>
    </source>
</evidence>
<dbReference type="RefSeq" id="WP_126780433.1">
    <property type="nucleotide sequence ID" value="NZ_PIQC01000003.1"/>
</dbReference>
<reference evidence="4" key="1">
    <citation type="journal article" date="2018" name="Front. Microbiol.">
        <title>Genome-Based Analysis Reveals the Taxonomy and Diversity of the Family Idiomarinaceae.</title>
        <authorList>
            <person name="Liu Y."/>
            <person name="Lai Q."/>
            <person name="Shao Z."/>
        </authorList>
    </citation>
    <scope>NUCLEOTIDE SEQUENCE [LARGE SCALE GENOMIC DNA]</scope>
    <source>
        <strain evidence="4">R22</strain>
    </source>
</reference>
<proteinExistence type="predicted"/>